<dbReference type="EMBL" id="QFKX01000005">
    <property type="protein sequence ID" value="PWH05594.1"/>
    <property type="molecule type" value="Genomic_DNA"/>
</dbReference>
<gene>
    <name evidence="1" type="ORF">DEO23_13685</name>
</gene>
<dbReference type="InterPro" id="IPR029063">
    <property type="entry name" value="SAM-dependent_MTases_sf"/>
</dbReference>
<proteinExistence type="predicted"/>
<dbReference type="OrthoDB" id="9800643at2"/>
<keyword evidence="2" id="KW-1185">Reference proteome</keyword>
<keyword evidence="1" id="KW-0808">Transferase</keyword>
<dbReference type="GO" id="GO:0032259">
    <property type="term" value="P:methylation"/>
    <property type="evidence" value="ECO:0007669"/>
    <property type="project" value="UniProtKB-KW"/>
</dbReference>
<dbReference type="RefSeq" id="WP_109276558.1">
    <property type="nucleotide sequence ID" value="NZ_QFKX01000005.1"/>
</dbReference>
<dbReference type="Gene3D" id="3.40.50.150">
    <property type="entry name" value="Vaccinia Virus protein VP39"/>
    <property type="match status" value="1"/>
</dbReference>
<dbReference type="GO" id="GO:0008168">
    <property type="term" value="F:methyltransferase activity"/>
    <property type="evidence" value="ECO:0007669"/>
    <property type="project" value="UniProtKB-KW"/>
</dbReference>
<dbReference type="SUPFAM" id="SSF53335">
    <property type="entry name" value="S-adenosyl-L-methionine-dependent methyltransferases"/>
    <property type="match status" value="1"/>
</dbReference>
<dbReference type="AlphaFoldDB" id="A0A2U2RII3"/>
<sequence length="275" mass="29340">MLAPRQDALIARLRAAGSVFAEEEARLLRTHARDPDDLETMAERRVAGEMLEHVIGSVAFGDLTLRIGPGCFVPRRRSRLLARLAVASSRTAAGRRSPQPPVVLEMCAGIAPLLATVHAALPGARLHAADIDPVPLARARENLPGTAQLHRGDLFAGLPADLRGRVDVLVAVPPYVPDSAMDLLPHEVREHEPRRALLGGSDGTGVIARLIDESEVWLAAGGRMLLEMSAGQARDQREALARSASPYTAARVHTGADGHTGVLDLVRAETSSPRP</sequence>
<evidence type="ECO:0000313" key="1">
    <source>
        <dbReference type="EMBL" id="PWH05594.1"/>
    </source>
</evidence>
<reference evidence="1 2" key="1">
    <citation type="submission" date="2018-05" db="EMBL/GenBank/DDBJ databases">
        <title>Brachybacterium sp. M1HQ-2T, whole genome shotgun sequence.</title>
        <authorList>
            <person name="Tuo L."/>
        </authorList>
    </citation>
    <scope>NUCLEOTIDE SEQUENCE [LARGE SCALE GENOMIC DNA]</scope>
    <source>
        <strain evidence="1 2">M1HQ-2</strain>
    </source>
</reference>
<organism evidence="1 2">
    <name type="scientific">Brachybacterium endophyticum</name>
    <dbReference type="NCBI Taxonomy" id="2182385"/>
    <lineage>
        <taxon>Bacteria</taxon>
        <taxon>Bacillati</taxon>
        <taxon>Actinomycetota</taxon>
        <taxon>Actinomycetes</taxon>
        <taxon>Micrococcales</taxon>
        <taxon>Dermabacteraceae</taxon>
        <taxon>Brachybacterium</taxon>
    </lineage>
</organism>
<evidence type="ECO:0000313" key="2">
    <source>
        <dbReference type="Proteomes" id="UP000245590"/>
    </source>
</evidence>
<dbReference type="PANTHER" id="PTHR18895:SF74">
    <property type="entry name" value="MTRF1L RELEASE FACTOR GLUTAMINE METHYLTRANSFERASE"/>
    <property type="match status" value="1"/>
</dbReference>
<keyword evidence="1" id="KW-0489">Methyltransferase</keyword>
<name>A0A2U2RII3_9MICO</name>
<dbReference type="PANTHER" id="PTHR18895">
    <property type="entry name" value="HEMK METHYLTRANSFERASE"/>
    <property type="match status" value="1"/>
</dbReference>
<protein>
    <submittedName>
        <fullName evidence="1">SAM-dependent methyltransferase</fullName>
    </submittedName>
</protein>
<comment type="caution">
    <text evidence="1">The sequence shown here is derived from an EMBL/GenBank/DDBJ whole genome shotgun (WGS) entry which is preliminary data.</text>
</comment>
<accession>A0A2U2RII3</accession>
<dbReference type="InterPro" id="IPR050320">
    <property type="entry name" value="N5-glutamine_MTase"/>
</dbReference>
<dbReference type="Proteomes" id="UP000245590">
    <property type="component" value="Unassembled WGS sequence"/>
</dbReference>